<sequence>MVKLEVDSSKSVDFKIDVDPTTQISKKTVDGRMTINLEVDSSKNIDLRIGEVMDIFVKSLNGKTHTLTVASFDTIEYVKAMIQDIEKIPPNEQRLVCGGKQLQDGHTLADYNITEYSTLHLMLRLR</sequence>
<organism evidence="3 4">
    <name type="scientific">Eutrema salsugineum</name>
    <name type="common">Saltwater cress</name>
    <name type="synonym">Sisymbrium salsugineum</name>
    <dbReference type="NCBI Taxonomy" id="72664"/>
    <lineage>
        <taxon>Eukaryota</taxon>
        <taxon>Viridiplantae</taxon>
        <taxon>Streptophyta</taxon>
        <taxon>Embryophyta</taxon>
        <taxon>Tracheophyta</taxon>
        <taxon>Spermatophyta</taxon>
        <taxon>Magnoliopsida</taxon>
        <taxon>eudicotyledons</taxon>
        <taxon>Gunneridae</taxon>
        <taxon>Pentapetalae</taxon>
        <taxon>rosids</taxon>
        <taxon>malvids</taxon>
        <taxon>Brassicales</taxon>
        <taxon>Brassicaceae</taxon>
        <taxon>Eutremeae</taxon>
        <taxon>Eutrema</taxon>
    </lineage>
</organism>
<dbReference type="InterPro" id="IPR050158">
    <property type="entry name" value="Ubiquitin_ubiquitin-like"/>
</dbReference>
<dbReference type="Pfam" id="PF00240">
    <property type="entry name" value="ubiquitin"/>
    <property type="match status" value="1"/>
</dbReference>
<dbReference type="InterPro" id="IPR000626">
    <property type="entry name" value="Ubiquitin-like_dom"/>
</dbReference>
<dbReference type="GO" id="GO:0003729">
    <property type="term" value="F:mRNA binding"/>
    <property type="evidence" value="ECO:0007669"/>
    <property type="project" value="UniProtKB-ARBA"/>
</dbReference>
<protein>
    <recommendedName>
        <fullName evidence="2">Ubiquitin-like domain-containing protein</fullName>
    </recommendedName>
</protein>
<dbReference type="SMART" id="SM00213">
    <property type="entry name" value="UBQ"/>
    <property type="match status" value="1"/>
</dbReference>
<gene>
    <name evidence="3" type="ORF">EUTSA_v10012116mg</name>
</gene>
<accession>V4MFI5</accession>
<dbReference type="AlphaFoldDB" id="V4MFI5"/>
<dbReference type="Gene3D" id="3.10.20.90">
    <property type="entry name" value="Phosphatidylinositol 3-kinase Catalytic Subunit, Chain A, domain 1"/>
    <property type="match status" value="1"/>
</dbReference>
<dbReference type="STRING" id="72664.V4MFI5"/>
<dbReference type="eggNOG" id="KOG0001">
    <property type="taxonomic scope" value="Eukaryota"/>
</dbReference>
<proteinExistence type="predicted"/>
<dbReference type="PRINTS" id="PR00348">
    <property type="entry name" value="UBIQUITIN"/>
</dbReference>
<evidence type="ECO:0000256" key="1">
    <source>
        <dbReference type="ARBA" id="ARBA00022499"/>
    </source>
</evidence>
<name>V4MFI5_EUTSA</name>
<evidence type="ECO:0000259" key="2">
    <source>
        <dbReference type="PROSITE" id="PS50053"/>
    </source>
</evidence>
<keyword evidence="4" id="KW-1185">Reference proteome</keyword>
<evidence type="ECO:0000313" key="4">
    <source>
        <dbReference type="Proteomes" id="UP000030689"/>
    </source>
</evidence>
<dbReference type="FunFam" id="3.10.20.90:FF:000222">
    <property type="entry name" value="Polyubiquitin 5"/>
    <property type="match status" value="1"/>
</dbReference>
<keyword evidence="1" id="KW-1017">Isopeptide bond</keyword>
<dbReference type="InterPro" id="IPR019956">
    <property type="entry name" value="Ubiquitin_dom"/>
</dbReference>
<dbReference type="OrthoDB" id="428577at2759"/>
<dbReference type="InterPro" id="IPR029071">
    <property type="entry name" value="Ubiquitin-like_domsf"/>
</dbReference>
<dbReference type="Proteomes" id="UP000030689">
    <property type="component" value="Unassembled WGS sequence"/>
</dbReference>
<dbReference type="EMBL" id="KI517809">
    <property type="protein sequence ID" value="ESQ30041.1"/>
    <property type="molecule type" value="Genomic_DNA"/>
</dbReference>
<evidence type="ECO:0000313" key="3">
    <source>
        <dbReference type="EMBL" id="ESQ30041.1"/>
    </source>
</evidence>
<dbReference type="OMA" id="MDIFVKS"/>
<dbReference type="KEGG" id="eus:EUTSA_v10012116mg"/>
<dbReference type="Gramene" id="ESQ30041">
    <property type="protein sequence ID" value="ESQ30041"/>
    <property type="gene ID" value="EUTSA_v10012116mg"/>
</dbReference>
<reference evidence="3 4" key="1">
    <citation type="journal article" date="2013" name="Front. Plant Sci.">
        <title>The Reference Genome of the Halophytic Plant Eutrema salsugineum.</title>
        <authorList>
            <person name="Yang R."/>
            <person name="Jarvis D.E."/>
            <person name="Chen H."/>
            <person name="Beilstein M.A."/>
            <person name="Grimwood J."/>
            <person name="Jenkins J."/>
            <person name="Shu S."/>
            <person name="Prochnik S."/>
            <person name="Xin M."/>
            <person name="Ma C."/>
            <person name="Schmutz J."/>
            <person name="Wing R.A."/>
            <person name="Mitchell-Olds T."/>
            <person name="Schumaker K.S."/>
            <person name="Wang X."/>
        </authorList>
    </citation>
    <scope>NUCLEOTIDE SEQUENCE [LARGE SCALE GENOMIC DNA]</scope>
</reference>
<dbReference type="SUPFAM" id="SSF54236">
    <property type="entry name" value="Ubiquitin-like"/>
    <property type="match status" value="1"/>
</dbReference>
<feature type="domain" description="Ubiquitin-like" evidence="2">
    <location>
        <begin position="53"/>
        <end position="126"/>
    </location>
</feature>
<dbReference type="PANTHER" id="PTHR10666">
    <property type="entry name" value="UBIQUITIN"/>
    <property type="match status" value="1"/>
</dbReference>
<dbReference type="PROSITE" id="PS50053">
    <property type="entry name" value="UBIQUITIN_2"/>
    <property type="match status" value="1"/>
</dbReference>